<dbReference type="EMBL" id="BMDX01000005">
    <property type="protein sequence ID" value="GGA73922.1"/>
    <property type="molecule type" value="Genomic_DNA"/>
</dbReference>
<proteinExistence type="predicted"/>
<protein>
    <submittedName>
        <fullName evidence="1">Uncharacterized protein</fullName>
    </submittedName>
</protein>
<accession>A0A8J2U484</accession>
<gene>
    <name evidence="1" type="ORF">GCM10011369_14680</name>
</gene>
<comment type="caution">
    <text evidence="1">The sequence shown here is derived from an EMBL/GenBank/DDBJ whole genome shotgun (WGS) entry which is preliminary data.</text>
</comment>
<dbReference type="RefSeq" id="WP_087505184.1">
    <property type="nucleotide sequence ID" value="NZ_BMDX01000005.1"/>
</dbReference>
<evidence type="ECO:0000313" key="2">
    <source>
        <dbReference type="Proteomes" id="UP000619743"/>
    </source>
</evidence>
<dbReference type="Proteomes" id="UP000619743">
    <property type="component" value="Unassembled WGS sequence"/>
</dbReference>
<reference evidence="2" key="1">
    <citation type="journal article" date="2019" name="Int. J. Syst. Evol. Microbiol.">
        <title>The Global Catalogue of Microorganisms (GCM) 10K type strain sequencing project: providing services to taxonomists for standard genome sequencing and annotation.</title>
        <authorList>
            <consortium name="The Broad Institute Genomics Platform"/>
            <consortium name="The Broad Institute Genome Sequencing Center for Infectious Disease"/>
            <person name="Wu L."/>
            <person name="Ma J."/>
        </authorList>
    </citation>
    <scope>NUCLEOTIDE SEQUENCE [LARGE SCALE GENOMIC DNA]</scope>
    <source>
        <strain evidence="2">CGMCC 1.10130</strain>
    </source>
</reference>
<evidence type="ECO:0000313" key="1">
    <source>
        <dbReference type="EMBL" id="GGA73922.1"/>
    </source>
</evidence>
<keyword evidence="2" id="KW-1185">Reference proteome</keyword>
<organism evidence="1 2">
    <name type="scientific">Neiella marina</name>
    <dbReference type="NCBI Taxonomy" id="508461"/>
    <lineage>
        <taxon>Bacteria</taxon>
        <taxon>Pseudomonadati</taxon>
        <taxon>Pseudomonadota</taxon>
        <taxon>Gammaproteobacteria</taxon>
        <taxon>Alteromonadales</taxon>
        <taxon>Echinimonadaceae</taxon>
        <taxon>Neiella</taxon>
    </lineage>
</organism>
<name>A0A8J2U484_9GAMM</name>
<dbReference type="AlphaFoldDB" id="A0A8J2U484"/>
<sequence length="268" mass="29916">MRISQTLPIVLISFNSVASGIDGVEVGNTIQQTFAVNHQLPATKMAGCYEQNVYQTVALDELLASRVSEQLDETIDIVPASMDQYQQAVINDQQIAQLAQSDQLVVCHFEFDANSTYDNPLQQAMSGYYKQAPMKQVGIAYMKGSGQIVSLSVYRQTPIASSMVQVRQHYMQQWRDAEFIDNGHYYEFAEHRYCEVTGLHSAHCTYDSEAKQELVLKQQPELYAQLQQMADYMVISTLQQLPATAAGGPQVDAETYAANSLSSNCSRQ</sequence>